<reference evidence="1" key="1">
    <citation type="submission" date="2020-06" db="EMBL/GenBank/DDBJ databases">
        <authorList>
            <person name="Li T."/>
            <person name="Hu X."/>
            <person name="Zhang T."/>
            <person name="Song X."/>
            <person name="Zhang H."/>
            <person name="Dai N."/>
            <person name="Sheng W."/>
            <person name="Hou X."/>
            <person name="Wei L."/>
        </authorList>
    </citation>
    <scope>NUCLEOTIDE SEQUENCE</scope>
    <source>
        <strain evidence="1">KEN1</strain>
        <tissue evidence="1">Leaf</tissue>
    </source>
</reference>
<sequence length="95" mass="11020">MNLQPDYKPCHAMQCIVDTLRVYVKALGQEINFYKSTMVFSSNTPLPVHEELARVIGFRRVDMHEKYFGLPGLVGHSQRAVFDGLRDRVCQCIFW</sequence>
<comment type="caution">
    <text evidence="1">The sequence shown here is derived from an EMBL/GenBank/DDBJ whole genome shotgun (WGS) entry which is preliminary data.</text>
</comment>
<gene>
    <name evidence="1" type="ORF">Slati_2621100</name>
</gene>
<reference evidence="1" key="2">
    <citation type="journal article" date="2024" name="Plant">
        <title>Genomic evolution and insights into agronomic trait innovations of Sesamum species.</title>
        <authorList>
            <person name="Miao H."/>
            <person name="Wang L."/>
            <person name="Qu L."/>
            <person name="Liu H."/>
            <person name="Sun Y."/>
            <person name="Le M."/>
            <person name="Wang Q."/>
            <person name="Wei S."/>
            <person name="Zheng Y."/>
            <person name="Lin W."/>
            <person name="Duan Y."/>
            <person name="Cao H."/>
            <person name="Xiong S."/>
            <person name="Wang X."/>
            <person name="Wei L."/>
            <person name="Li C."/>
            <person name="Ma Q."/>
            <person name="Ju M."/>
            <person name="Zhao R."/>
            <person name="Li G."/>
            <person name="Mu C."/>
            <person name="Tian Q."/>
            <person name="Mei H."/>
            <person name="Zhang T."/>
            <person name="Gao T."/>
            <person name="Zhang H."/>
        </authorList>
    </citation>
    <scope>NUCLEOTIDE SEQUENCE</scope>
    <source>
        <strain evidence="1">KEN1</strain>
    </source>
</reference>
<name>A0AAW2VUB8_9LAMI</name>
<organism evidence="1">
    <name type="scientific">Sesamum latifolium</name>
    <dbReference type="NCBI Taxonomy" id="2727402"/>
    <lineage>
        <taxon>Eukaryota</taxon>
        <taxon>Viridiplantae</taxon>
        <taxon>Streptophyta</taxon>
        <taxon>Embryophyta</taxon>
        <taxon>Tracheophyta</taxon>
        <taxon>Spermatophyta</taxon>
        <taxon>Magnoliopsida</taxon>
        <taxon>eudicotyledons</taxon>
        <taxon>Gunneridae</taxon>
        <taxon>Pentapetalae</taxon>
        <taxon>asterids</taxon>
        <taxon>lamiids</taxon>
        <taxon>Lamiales</taxon>
        <taxon>Pedaliaceae</taxon>
        <taxon>Sesamum</taxon>
    </lineage>
</organism>
<dbReference type="AlphaFoldDB" id="A0AAW2VUB8"/>
<proteinExistence type="predicted"/>
<dbReference type="EMBL" id="JACGWN010000009">
    <property type="protein sequence ID" value="KAL0432868.1"/>
    <property type="molecule type" value="Genomic_DNA"/>
</dbReference>
<accession>A0AAW2VUB8</accession>
<evidence type="ECO:0000313" key="1">
    <source>
        <dbReference type="EMBL" id="KAL0432868.1"/>
    </source>
</evidence>
<protein>
    <submittedName>
        <fullName evidence="1">Uncharacterized protein</fullName>
    </submittedName>
</protein>